<evidence type="ECO:0000259" key="2">
    <source>
        <dbReference type="PROSITE" id="PS50994"/>
    </source>
</evidence>
<proteinExistence type="predicted"/>
<dbReference type="Proteomes" id="UP001500689">
    <property type="component" value="Unassembled WGS sequence"/>
</dbReference>
<dbReference type="SUPFAM" id="SSF53098">
    <property type="entry name" value="Ribonuclease H-like"/>
    <property type="match status" value="1"/>
</dbReference>
<feature type="region of interest" description="Disordered" evidence="1">
    <location>
        <begin position="117"/>
        <end position="149"/>
    </location>
</feature>
<gene>
    <name evidence="3" type="ORF">GCM10022222_22780</name>
</gene>
<feature type="domain" description="Integrase catalytic" evidence="2">
    <location>
        <begin position="1"/>
        <end position="138"/>
    </location>
</feature>
<feature type="region of interest" description="Disordered" evidence="1">
    <location>
        <begin position="40"/>
        <end position="76"/>
    </location>
</feature>
<organism evidence="3 4">
    <name type="scientific">Amycolatopsis ultiminotia</name>
    <dbReference type="NCBI Taxonomy" id="543629"/>
    <lineage>
        <taxon>Bacteria</taxon>
        <taxon>Bacillati</taxon>
        <taxon>Actinomycetota</taxon>
        <taxon>Actinomycetes</taxon>
        <taxon>Pseudonocardiales</taxon>
        <taxon>Pseudonocardiaceae</taxon>
        <taxon>Amycolatopsis</taxon>
    </lineage>
</organism>
<evidence type="ECO:0000313" key="3">
    <source>
        <dbReference type="EMBL" id="GAA3538628.1"/>
    </source>
</evidence>
<dbReference type="InterPro" id="IPR012337">
    <property type="entry name" value="RNaseH-like_sf"/>
</dbReference>
<comment type="caution">
    <text evidence="3">The sequence shown here is derived from an EMBL/GenBank/DDBJ whole genome shotgun (WGS) entry which is preliminary data.</text>
</comment>
<evidence type="ECO:0000256" key="1">
    <source>
        <dbReference type="SAM" id="MobiDB-lite"/>
    </source>
</evidence>
<dbReference type="RefSeq" id="WP_344858437.1">
    <property type="nucleotide sequence ID" value="NZ_BAAAZN010000004.1"/>
</dbReference>
<dbReference type="InterPro" id="IPR001584">
    <property type="entry name" value="Integrase_cat-core"/>
</dbReference>
<evidence type="ECO:0000313" key="4">
    <source>
        <dbReference type="Proteomes" id="UP001500689"/>
    </source>
</evidence>
<reference evidence="4" key="1">
    <citation type="journal article" date="2019" name="Int. J. Syst. Evol. Microbiol.">
        <title>The Global Catalogue of Microorganisms (GCM) 10K type strain sequencing project: providing services to taxonomists for standard genome sequencing and annotation.</title>
        <authorList>
            <consortium name="The Broad Institute Genomics Platform"/>
            <consortium name="The Broad Institute Genome Sequencing Center for Infectious Disease"/>
            <person name="Wu L."/>
            <person name="Ma J."/>
        </authorList>
    </citation>
    <scope>NUCLEOTIDE SEQUENCE [LARGE SCALE GENOMIC DNA]</scope>
    <source>
        <strain evidence="4">JCM 16898</strain>
    </source>
</reference>
<protein>
    <recommendedName>
        <fullName evidence="2">Integrase catalytic domain-containing protein</fullName>
    </recommendedName>
</protein>
<dbReference type="EMBL" id="BAAAZN010000004">
    <property type="protein sequence ID" value="GAA3538628.1"/>
    <property type="molecule type" value="Genomic_DNA"/>
</dbReference>
<keyword evidence="4" id="KW-1185">Reference proteome</keyword>
<dbReference type="PROSITE" id="PS50994">
    <property type="entry name" value="INTEGRASE"/>
    <property type="match status" value="1"/>
</dbReference>
<name>A0ABP6VN36_9PSEU</name>
<accession>A0ABP6VN36</accession>
<sequence length="149" mass="16764">MQIDVTFVEPITTDTGGKKRFYQYTATDVPGLRAVPAAVPGREDPGRQRGRIPVGVPPAPTRPGHRACLHPTPRLNGKVERSHHIDADEFHRLLDGIVLGNIGTFNDKLKEREDYHNFHRPDGELGGHTPYERLLQKTQDGNDLRKHHT</sequence>